<keyword evidence="1" id="KW-0812">Transmembrane</keyword>
<evidence type="ECO:0000313" key="4">
    <source>
        <dbReference type="Proteomes" id="UP001528920"/>
    </source>
</evidence>
<dbReference type="CDD" id="cd07302">
    <property type="entry name" value="CHD"/>
    <property type="match status" value="1"/>
</dbReference>
<sequence>MSFTYFPTSYKLKSQILKVFWITVAWTFISLFQFFNIYANLRSLNVDISHIDPMIAFKGSILVGILAGIFGGSGIVFIWEKWLRTEPYGWTIISIILSYFVIYLMVDIPTTLYVTSNQLDLPVFSAKIWEIIIAEHANFDQLQSFIFWLIVVIGTHIILLVNDKYGPGMFRAFLLGKYFHPKREERVFMFLDLRSSTTIAEKLGEERYFHFLKDIYRDATKSILLTKGEIYQYVGDEIVISWPTLKATENANCLNCFFDIKRKLIDNNKYYQETYNVIPEFKAGLHYGYVMAGEIGVIKRDIAFSGDVLNTTARIQSKCNELGVDILFSKYLLTKLNLPDQSYQSRNIGEIHLRGKEQKVELYTCLSESI</sequence>
<accession>A0ABT5VX78</accession>
<keyword evidence="4" id="KW-1185">Reference proteome</keyword>
<feature type="transmembrane region" description="Helical" evidence="1">
    <location>
        <begin position="20"/>
        <end position="39"/>
    </location>
</feature>
<comment type="caution">
    <text evidence="3">The sequence shown here is derived from an EMBL/GenBank/DDBJ whole genome shotgun (WGS) entry which is preliminary data.</text>
</comment>
<proteinExistence type="predicted"/>
<dbReference type="PROSITE" id="PS50125">
    <property type="entry name" value="GUANYLATE_CYCLASE_2"/>
    <property type="match status" value="1"/>
</dbReference>
<evidence type="ECO:0000313" key="3">
    <source>
        <dbReference type="EMBL" id="MDE5419912.1"/>
    </source>
</evidence>
<feature type="transmembrane region" description="Helical" evidence="1">
    <location>
        <begin position="59"/>
        <end position="79"/>
    </location>
</feature>
<feature type="domain" description="Guanylate cyclase" evidence="2">
    <location>
        <begin position="187"/>
        <end position="316"/>
    </location>
</feature>
<dbReference type="Pfam" id="PF00211">
    <property type="entry name" value="Guanylate_cyc"/>
    <property type="match status" value="1"/>
</dbReference>
<dbReference type="InterPro" id="IPR050697">
    <property type="entry name" value="Adenylyl/Guanylyl_Cyclase_3/4"/>
</dbReference>
<keyword evidence="1" id="KW-0472">Membrane</keyword>
<evidence type="ECO:0000259" key="2">
    <source>
        <dbReference type="PROSITE" id="PS50125"/>
    </source>
</evidence>
<dbReference type="Gene3D" id="3.30.70.1230">
    <property type="entry name" value="Nucleotide cyclase"/>
    <property type="match status" value="1"/>
</dbReference>
<dbReference type="InterPro" id="IPR029787">
    <property type="entry name" value="Nucleotide_cyclase"/>
</dbReference>
<feature type="transmembrane region" description="Helical" evidence="1">
    <location>
        <begin position="145"/>
        <end position="161"/>
    </location>
</feature>
<organism evidence="3 4">
    <name type="scientific">Paralabilibaculum antarcticum</name>
    <dbReference type="NCBI Taxonomy" id="2912572"/>
    <lineage>
        <taxon>Bacteria</taxon>
        <taxon>Pseudomonadati</taxon>
        <taxon>Bacteroidota</taxon>
        <taxon>Bacteroidia</taxon>
        <taxon>Marinilabiliales</taxon>
        <taxon>Marinifilaceae</taxon>
        <taxon>Paralabilibaculum</taxon>
    </lineage>
</organism>
<dbReference type="SUPFAM" id="SSF55073">
    <property type="entry name" value="Nucleotide cyclase"/>
    <property type="match status" value="1"/>
</dbReference>
<dbReference type="InterPro" id="IPR001054">
    <property type="entry name" value="A/G_cyclase"/>
</dbReference>
<dbReference type="RefSeq" id="WP_275111242.1">
    <property type="nucleotide sequence ID" value="NZ_JAKJSC010000006.1"/>
</dbReference>
<dbReference type="PANTHER" id="PTHR43081:SF1">
    <property type="entry name" value="ADENYLATE CYCLASE, TERMINAL-DIFFERENTIATION SPECIFIC"/>
    <property type="match status" value="1"/>
</dbReference>
<evidence type="ECO:0000256" key="1">
    <source>
        <dbReference type="SAM" id="Phobius"/>
    </source>
</evidence>
<dbReference type="PANTHER" id="PTHR43081">
    <property type="entry name" value="ADENYLATE CYCLASE, TERMINAL-DIFFERENTIATION SPECIFIC-RELATED"/>
    <property type="match status" value="1"/>
</dbReference>
<protein>
    <submittedName>
        <fullName evidence="3">Adenylate/guanylate cyclase domain-containing protein</fullName>
    </submittedName>
</protein>
<gene>
    <name evidence="3" type="ORF">L3049_18130</name>
</gene>
<name>A0ABT5VX78_9BACT</name>
<reference evidence="3 4" key="1">
    <citation type="submission" date="2022-01" db="EMBL/GenBank/DDBJ databases">
        <title>Labilibaculum sp. nov, a marine bacterium isolated from Antarctica.</title>
        <authorList>
            <person name="Dai W."/>
        </authorList>
    </citation>
    <scope>NUCLEOTIDE SEQUENCE [LARGE SCALE GENOMIC DNA]</scope>
    <source>
        <strain evidence="3 4">DW002</strain>
    </source>
</reference>
<feature type="transmembrane region" description="Helical" evidence="1">
    <location>
        <begin position="88"/>
        <end position="106"/>
    </location>
</feature>
<dbReference type="EMBL" id="JAKJSC010000006">
    <property type="protein sequence ID" value="MDE5419912.1"/>
    <property type="molecule type" value="Genomic_DNA"/>
</dbReference>
<keyword evidence="1" id="KW-1133">Transmembrane helix</keyword>
<dbReference type="Proteomes" id="UP001528920">
    <property type="component" value="Unassembled WGS sequence"/>
</dbReference>